<organism evidence="3 4">
    <name type="scientific">Armillaria tabescens</name>
    <name type="common">Ringless honey mushroom</name>
    <name type="synonym">Agaricus tabescens</name>
    <dbReference type="NCBI Taxonomy" id="1929756"/>
    <lineage>
        <taxon>Eukaryota</taxon>
        <taxon>Fungi</taxon>
        <taxon>Dikarya</taxon>
        <taxon>Basidiomycota</taxon>
        <taxon>Agaricomycotina</taxon>
        <taxon>Agaricomycetes</taxon>
        <taxon>Agaricomycetidae</taxon>
        <taxon>Agaricales</taxon>
        <taxon>Marasmiineae</taxon>
        <taxon>Physalacriaceae</taxon>
        <taxon>Desarmillaria</taxon>
    </lineage>
</organism>
<dbReference type="AlphaFoldDB" id="A0AA39K9I3"/>
<keyword evidence="4" id="KW-1185">Reference proteome</keyword>
<feature type="domain" description="CMP/dCMP-type deaminase" evidence="2">
    <location>
        <begin position="4"/>
        <end position="73"/>
    </location>
</feature>
<dbReference type="Proteomes" id="UP001175211">
    <property type="component" value="Unassembled WGS sequence"/>
</dbReference>
<evidence type="ECO:0000259" key="2">
    <source>
        <dbReference type="Pfam" id="PF00383"/>
    </source>
</evidence>
<dbReference type="SUPFAM" id="SSF53927">
    <property type="entry name" value="Cytidine deaminase-like"/>
    <property type="match status" value="1"/>
</dbReference>
<dbReference type="GO" id="GO:0006139">
    <property type="term" value="P:nucleobase-containing compound metabolic process"/>
    <property type="evidence" value="ECO:0007669"/>
    <property type="project" value="UniProtKB-ARBA"/>
</dbReference>
<dbReference type="RefSeq" id="XP_060329379.1">
    <property type="nucleotide sequence ID" value="XM_060467675.1"/>
</dbReference>
<dbReference type="InterPro" id="IPR002125">
    <property type="entry name" value="CMP_dCMP_dom"/>
</dbReference>
<comment type="caution">
    <text evidence="3">The sequence shown here is derived from an EMBL/GenBank/DDBJ whole genome shotgun (WGS) entry which is preliminary data.</text>
</comment>
<dbReference type="GO" id="GO:0003824">
    <property type="term" value="F:catalytic activity"/>
    <property type="evidence" value="ECO:0007669"/>
    <property type="project" value="InterPro"/>
</dbReference>
<proteinExistence type="predicted"/>
<reference evidence="3" key="1">
    <citation type="submission" date="2023-06" db="EMBL/GenBank/DDBJ databases">
        <authorList>
            <consortium name="Lawrence Berkeley National Laboratory"/>
            <person name="Ahrendt S."/>
            <person name="Sahu N."/>
            <person name="Indic B."/>
            <person name="Wong-Bajracharya J."/>
            <person name="Merenyi Z."/>
            <person name="Ke H.-M."/>
            <person name="Monk M."/>
            <person name="Kocsube S."/>
            <person name="Drula E."/>
            <person name="Lipzen A."/>
            <person name="Balint B."/>
            <person name="Henrissat B."/>
            <person name="Andreopoulos B."/>
            <person name="Martin F.M."/>
            <person name="Harder C.B."/>
            <person name="Rigling D."/>
            <person name="Ford K.L."/>
            <person name="Foster G.D."/>
            <person name="Pangilinan J."/>
            <person name="Papanicolaou A."/>
            <person name="Barry K."/>
            <person name="LaButti K."/>
            <person name="Viragh M."/>
            <person name="Koriabine M."/>
            <person name="Yan M."/>
            <person name="Riley R."/>
            <person name="Champramary S."/>
            <person name="Plett K.L."/>
            <person name="Tsai I.J."/>
            <person name="Slot J."/>
            <person name="Sipos G."/>
            <person name="Plett J."/>
            <person name="Nagy L.G."/>
            <person name="Grigoriev I.V."/>
        </authorList>
    </citation>
    <scope>NUCLEOTIDE SEQUENCE</scope>
    <source>
        <strain evidence="3">CCBAS 213</strain>
    </source>
</reference>
<evidence type="ECO:0000313" key="3">
    <source>
        <dbReference type="EMBL" id="KAK0457064.1"/>
    </source>
</evidence>
<accession>A0AA39K9I3</accession>
<sequence>MHSKSQFYLSQCIEAASKSPMAFTLGSVIVKGGKVISTGYNHQRVHYDELSVDSAFGKPVSMHAEMHAIYNLTGGRSPPFKQQVQPNPQPHKRKRRAGGQAPKLPFQHSVFYGTKEQLRDRPAGVVEKSICPSRRRRFSKITGADLYVVRTTKSGMGCARPCWRCIDWCDWAGIKRIFYWSEGDGAFCCLKVADAKSTRYETQADIRLFGGALRSG</sequence>
<evidence type="ECO:0000313" key="4">
    <source>
        <dbReference type="Proteomes" id="UP001175211"/>
    </source>
</evidence>
<dbReference type="EMBL" id="JAUEPS010000023">
    <property type="protein sequence ID" value="KAK0457064.1"/>
    <property type="molecule type" value="Genomic_DNA"/>
</dbReference>
<dbReference type="InterPro" id="IPR016193">
    <property type="entry name" value="Cytidine_deaminase-like"/>
</dbReference>
<protein>
    <recommendedName>
        <fullName evidence="2">CMP/dCMP-type deaminase domain-containing protein</fullName>
    </recommendedName>
</protein>
<dbReference type="Gene3D" id="3.40.140.10">
    <property type="entry name" value="Cytidine Deaminase, domain 2"/>
    <property type="match status" value="1"/>
</dbReference>
<name>A0AA39K9I3_ARMTA</name>
<gene>
    <name evidence="3" type="ORF">EV420DRAFT_1272020</name>
</gene>
<evidence type="ECO:0000256" key="1">
    <source>
        <dbReference type="SAM" id="MobiDB-lite"/>
    </source>
</evidence>
<dbReference type="GeneID" id="85351223"/>
<feature type="region of interest" description="Disordered" evidence="1">
    <location>
        <begin position="76"/>
        <end position="100"/>
    </location>
</feature>
<dbReference type="Pfam" id="PF00383">
    <property type="entry name" value="dCMP_cyt_deam_1"/>
    <property type="match status" value="1"/>
</dbReference>